<feature type="binding site" evidence="14">
    <location>
        <position position="654"/>
    </location>
    <ligand>
        <name>ATP</name>
        <dbReference type="ChEBI" id="CHEBI:30616"/>
    </ligand>
</feature>
<dbReference type="AlphaFoldDB" id="A0A9Q0LBF6"/>
<dbReference type="GO" id="GO:0140326">
    <property type="term" value="F:ATPase-coupled intramembrane lipid transporter activity"/>
    <property type="evidence" value="ECO:0007669"/>
    <property type="project" value="UniProtKB-EC"/>
</dbReference>
<dbReference type="Gene3D" id="3.40.1110.10">
    <property type="entry name" value="Calcium-transporting ATPase, cytoplasmic domain N"/>
    <property type="match status" value="1"/>
</dbReference>
<evidence type="ECO:0000256" key="7">
    <source>
        <dbReference type="ARBA" id="ARBA00022840"/>
    </source>
</evidence>
<evidence type="ECO:0000256" key="11">
    <source>
        <dbReference type="ARBA" id="ARBA00023136"/>
    </source>
</evidence>
<evidence type="ECO:0000256" key="17">
    <source>
        <dbReference type="SAM" id="Coils"/>
    </source>
</evidence>
<dbReference type="SFLD" id="SFLDS00003">
    <property type="entry name" value="Haloacid_Dehalogenase"/>
    <property type="match status" value="1"/>
</dbReference>
<feature type="binding site" evidence="15">
    <location>
        <position position="847"/>
    </location>
    <ligand>
        <name>Mg(2+)</name>
        <dbReference type="ChEBI" id="CHEBI:18420"/>
    </ligand>
</feature>
<dbReference type="Proteomes" id="UP001149090">
    <property type="component" value="Unassembled WGS sequence"/>
</dbReference>
<evidence type="ECO:0000259" key="19">
    <source>
        <dbReference type="Pfam" id="PF16209"/>
    </source>
</evidence>
<evidence type="ECO:0000256" key="6">
    <source>
        <dbReference type="ARBA" id="ARBA00022741"/>
    </source>
</evidence>
<evidence type="ECO:0000256" key="4">
    <source>
        <dbReference type="ARBA" id="ARBA00022692"/>
    </source>
</evidence>
<feature type="binding site" evidence="14">
    <location>
        <position position="391"/>
    </location>
    <ligand>
        <name>ATP</name>
        <dbReference type="ChEBI" id="CHEBI:30616"/>
    </ligand>
</feature>
<dbReference type="SUPFAM" id="SSF81653">
    <property type="entry name" value="Calcium ATPase, transduction domain A"/>
    <property type="match status" value="1"/>
</dbReference>
<feature type="transmembrane region" description="Helical" evidence="16">
    <location>
        <begin position="909"/>
        <end position="928"/>
    </location>
</feature>
<gene>
    <name evidence="21" type="ORF">M0811_02203</name>
</gene>
<evidence type="ECO:0000256" key="13">
    <source>
        <dbReference type="PIRSR" id="PIRSR606539-1"/>
    </source>
</evidence>
<proteinExistence type="inferred from homology"/>
<dbReference type="Pfam" id="PF16212">
    <property type="entry name" value="PhoLip_ATPase_C"/>
    <property type="match status" value="1"/>
</dbReference>
<feature type="binding site" evidence="14">
    <location>
        <position position="736"/>
    </location>
    <ligand>
        <name>ATP</name>
        <dbReference type="ChEBI" id="CHEBI:30616"/>
    </ligand>
</feature>
<keyword evidence="22" id="KW-1185">Reference proteome</keyword>
<evidence type="ECO:0000313" key="21">
    <source>
        <dbReference type="EMBL" id="KAJ5069633.1"/>
    </source>
</evidence>
<dbReference type="SUPFAM" id="SSF56784">
    <property type="entry name" value="HAD-like"/>
    <property type="match status" value="1"/>
</dbReference>
<feature type="transmembrane region" description="Helical" evidence="16">
    <location>
        <begin position="279"/>
        <end position="299"/>
    </location>
</feature>
<dbReference type="FunFam" id="3.40.50.1000:FF:000001">
    <property type="entry name" value="Phospholipid-transporting ATPase IC"/>
    <property type="match status" value="1"/>
</dbReference>
<protein>
    <recommendedName>
        <fullName evidence="16">Phospholipid-transporting ATPase</fullName>
        <ecNumber evidence="16">7.6.2.1</ecNumber>
    </recommendedName>
</protein>
<dbReference type="InterPro" id="IPR006539">
    <property type="entry name" value="P-type_ATPase_IV"/>
</dbReference>
<dbReference type="SUPFAM" id="SSF81665">
    <property type="entry name" value="Calcium ATPase, transmembrane domain M"/>
    <property type="match status" value="1"/>
</dbReference>
<dbReference type="SUPFAM" id="SSF81660">
    <property type="entry name" value="Metal cation-transporting ATPase, ATP-binding domain N"/>
    <property type="match status" value="1"/>
</dbReference>
<dbReference type="Gene3D" id="2.70.150.10">
    <property type="entry name" value="Calcium-transporting ATPase, cytoplasmic transduction domain A"/>
    <property type="match status" value="1"/>
</dbReference>
<evidence type="ECO:0000256" key="14">
    <source>
        <dbReference type="PIRSR" id="PIRSR606539-2"/>
    </source>
</evidence>
<evidence type="ECO:0000256" key="2">
    <source>
        <dbReference type="ARBA" id="ARBA00004308"/>
    </source>
</evidence>
<dbReference type="InterPro" id="IPR032630">
    <property type="entry name" value="P_typ_ATPase_c"/>
</dbReference>
<feature type="binding site" evidence="14">
    <location>
        <position position="735"/>
    </location>
    <ligand>
        <name>ATP</name>
        <dbReference type="ChEBI" id="CHEBI:30616"/>
    </ligand>
</feature>
<keyword evidence="11 16" id="KW-0472">Membrane</keyword>
<keyword evidence="10 16" id="KW-1133">Transmembrane helix</keyword>
<dbReference type="GO" id="GO:0045332">
    <property type="term" value="P:phospholipid translocation"/>
    <property type="evidence" value="ECO:0007669"/>
    <property type="project" value="TreeGrafter"/>
</dbReference>
<dbReference type="EMBL" id="JAPDFW010000103">
    <property type="protein sequence ID" value="KAJ5069633.1"/>
    <property type="molecule type" value="Genomic_DNA"/>
</dbReference>
<evidence type="ECO:0000256" key="5">
    <source>
        <dbReference type="ARBA" id="ARBA00022723"/>
    </source>
</evidence>
<dbReference type="InterPro" id="IPR008250">
    <property type="entry name" value="ATPase_P-typ_transduc_dom_A_sf"/>
</dbReference>
<feature type="binding site" evidence="14">
    <location>
        <position position="598"/>
    </location>
    <ligand>
        <name>ATP</name>
        <dbReference type="ChEBI" id="CHEBI:30616"/>
    </ligand>
</feature>
<organism evidence="21 22">
    <name type="scientific">Anaeramoeba ignava</name>
    <name type="common">Anaerobic marine amoeba</name>
    <dbReference type="NCBI Taxonomy" id="1746090"/>
    <lineage>
        <taxon>Eukaryota</taxon>
        <taxon>Metamonada</taxon>
        <taxon>Anaeramoebidae</taxon>
        <taxon>Anaeramoeba</taxon>
    </lineage>
</organism>
<dbReference type="PANTHER" id="PTHR24092:SF19">
    <property type="entry name" value="PHOSPHOLIPID-TRANSPORTING ATPASE"/>
    <property type="match status" value="1"/>
</dbReference>
<keyword evidence="6 14" id="KW-0547">Nucleotide-binding</keyword>
<dbReference type="GO" id="GO:0005524">
    <property type="term" value="F:ATP binding"/>
    <property type="evidence" value="ECO:0007669"/>
    <property type="project" value="UniProtKB-UniRule"/>
</dbReference>
<evidence type="ECO:0000256" key="15">
    <source>
        <dbReference type="PIRSR" id="PIRSR606539-3"/>
    </source>
</evidence>
<feature type="binding site" evidence="14">
    <location>
        <position position="557"/>
    </location>
    <ligand>
        <name>ATP</name>
        <dbReference type="ChEBI" id="CHEBI:30616"/>
    </ligand>
</feature>
<evidence type="ECO:0000256" key="10">
    <source>
        <dbReference type="ARBA" id="ARBA00022989"/>
    </source>
</evidence>
<evidence type="ECO:0000256" key="16">
    <source>
        <dbReference type="RuleBase" id="RU362033"/>
    </source>
</evidence>
<comment type="similarity">
    <text evidence="3 16">Belongs to the cation transport ATPase (P-type) (TC 3.A.3) family. Type IV subfamily.</text>
</comment>
<dbReference type="GO" id="GO:0005886">
    <property type="term" value="C:plasma membrane"/>
    <property type="evidence" value="ECO:0007669"/>
    <property type="project" value="TreeGrafter"/>
</dbReference>
<comment type="subcellular location">
    <subcellularLocation>
        <location evidence="2">Endomembrane system</location>
    </subcellularLocation>
    <subcellularLocation>
        <location evidence="1 16">Membrane</location>
        <topology evidence="1 16">Multi-pass membrane protein</topology>
    </subcellularLocation>
</comment>
<evidence type="ECO:0000256" key="9">
    <source>
        <dbReference type="ARBA" id="ARBA00022967"/>
    </source>
</evidence>
<dbReference type="NCBIfam" id="TIGR01494">
    <property type="entry name" value="ATPase_P-type"/>
    <property type="match status" value="2"/>
</dbReference>
<name>A0A9Q0LBF6_ANAIG</name>
<feature type="binding site" evidence="14">
    <location>
        <position position="850"/>
    </location>
    <ligand>
        <name>ATP</name>
        <dbReference type="ChEBI" id="CHEBI:30616"/>
    </ligand>
</feature>
<feature type="domain" description="P-type ATPase C-terminal" evidence="20">
    <location>
        <begin position="874"/>
        <end position="1119"/>
    </location>
</feature>
<accession>A0A9Q0LBF6</accession>
<dbReference type="InterPro" id="IPR032631">
    <property type="entry name" value="P-type_ATPase_N"/>
</dbReference>
<feature type="transmembrane region" description="Helical" evidence="16">
    <location>
        <begin position="1093"/>
        <end position="1113"/>
    </location>
</feature>
<feature type="coiled-coil region" evidence="17">
    <location>
        <begin position="445"/>
        <end position="500"/>
    </location>
</feature>
<dbReference type="InterPro" id="IPR023298">
    <property type="entry name" value="ATPase_P-typ_TM_dom_sf"/>
</dbReference>
<evidence type="ECO:0000256" key="12">
    <source>
        <dbReference type="ARBA" id="ARBA00034036"/>
    </source>
</evidence>
<feature type="domain" description="P-type ATPase A" evidence="18">
    <location>
        <begin position="112"/>
        <end position="172"/>
    </location>
</feature>
<dbReference type="Pfam" id="PF16209">
    <property type="entry name" value="PhoLip_ATPase_N"/>
    <property type="match status" value="1"/>
</dbReference>
<dbReference type="Gene3D" id="3.40.50.1000">
    <property type="entry name" value="HAD superfamily/HAD-like"/>
    <property type="match status" value="1"/>
</dbReference>
<reference evidence="21" key="1">
    <citation type="submission" date="2022-10" db="EMBL/GenBank/DDBJ databases">
        <title>Novel sulphate-reducing endosymbionts in the free-living metamonad Anaeramoeba.</title>
        <authorList>
            <person name="Jerlstrom-Hultqvist J."/>
            <person name="Cepicka I."/>
            <person name="Gallot-Lavallee L."/>
            <person name="Salas-Leiva D."/>
            <person name="Curtis B.A."/>
            <person name="Zahonova K."/>
            <person name="Pipaliya S."/>
            <person name="Dacks J."/>
            <person name="Roger A.J."/>
        </authorList>
    </citation>
    <scope>NUCLEOTIDE SEQUENCE</scope>
    <source>
        <strain evidence="21">BMAN</strain>
    </source>
</reference>
<feature type="binding site" evidence="14">
    <location>
        <position position="390"/>
    </location>
    <ligand>
        <name>ATP</name>
        <dbReference type="ChEBI" id="CHEBI:30616"/>
    </ligand>
</feature>
<keyword evidence="9 16" id="KW-1278">Translocase</keyword>
<keyword evidence="17" id="KW-0175">Coiled coil</keyword>
<dbReference type="OrthoDB" id="377733at2759"/>
<keyword evidence="4 16" id="KW-0812">Transmembrane</keyword>
<evidence type="ECO:0000256" key="3">
    <source>
        <dbReference type="ARBA" id="ARBA00008109"/>
    </source>
</evidence>
<dbReference type="NCBIfam" id="TIGR01652">
    <property type="entry name" value="ATPase-Plipid"/>
    <property type="match status" value="1"/>
</dbReference>
<feature type="transmembrane region" description="Helical" evidence="16">
    <location>
        <begin position="1023"/>
        <end position="1043"/>
    </location>
</feature>
<feature type="binding site" evidence="14">
    <location>
        <position position="822"/>
    </location>
    <ligand>
        <name>ATP</name>
        <dbReference type="ChEBI" id="CHEBI:30616"/>
    </ligand>
</feature>
<feature type="domain" description="P-type ATPase N-terminal" evidence="19">
    <location>
        <begin position="16"/>
        <end position="80"/>
    </location>
</feature>
<feature type="transmembrane region" description="Helical" evidence="16">
    <location>
        <begin position="986"/>
        <end position="1008"/>
    </location>
</feature>
<feature type="binding site" evidence="14">
    <location>
        <position position="734"/>
    </location>
    <ligand>
        <name>ATP</name>
        <dbReference type="ChEBI" id="CHEBI:30616"/>
    </ligand>
</feature>
<feature type="binding site" evidence="15">
    <location>
        <position position="851"/>
    </location>
    <ligand>
        <name>Mg(2+)</name>
        <dbReference type="ChEBI" id="CHEBI:18420"/>
    </ligand>
</feature>
<dbReference type="PROSITE" id="PS00154">
    <property type="entry name" value="ATPASE_E1_E2"/>
    <property type="match status" value="1"/>
</dbReference>
<comment type="caution">
    <text evidence="21">The sequence shown here is derived from an EMBL/GenBank/DDBJ whole genome shotgun (WGS) entry which is preliminary data.</text>
</comment>
<feature type="active site" description="4-aspartylphosphate intermediate" evidence="13">
    <location>
        <position position="390"/>
    </location>
</feature>
<keyword evidence="7 14" id="KW-0067">ATP-binding</keyword>
<feature type="binding site" evidence="15">
    <location>
        <position position="392"/>
    </location>
    <ligand>
        <name>Mg(2+)</name>
        <dbReference type="ChEBI" id="CHEBI:18420"/>
    </ligand>
</feature>
<comment type="catalytic activity">
    <reaction evidence="12 16">
        <text>ATP + H2O + phospholipidSide 1 = ADP + phosphate + phospholipidSide 2.</text>
        <dbReference type="EC" id="7.6.2.1"/>
    </reaction>
</comment>
<feature type="transmembrane region" description="Helical" evidence="16">
    <location>
        <begin position="934"/>
        <end position="956"/>
    </location>
</feature>
<dbReference type="OMA" id="HGHTAYQ"/>
<dbReference type="InterPro" id="IPR023214">
    <property type="entry name" value="HAD_sf"/>
</dbReference>
<dbReference type="PRINTS" id="PR00119">
    <property type="entry name" value="CATATPASE"/>
</dbReference>
<feature type="binding site" evidence="14">
    <location>
        <position position="828"/>
    </location>
    <ligand>
        <name>ATP</name>
        <dbReference type="ChEBI" id="CHEBI:30616"/>
    </ligand>
</feature>
<feature type="transmembrane region" description="Helical" evidence="16">
    <location>
        <begin position="1050"/>
        <end position="1073"/>
    </location>
</feature>
<dbReference type="Pfam" id="PF13246">
    <property type="entry name" value="Cation_ATPase"/>
    <property type="match status" value="1"/>
</dbReference>
<dbReference type="InterPro" id="IPR036412">
    <property type="entry name" value="HAD-like_sf"/>
</dbReference>
<dbReference type="InterPro" id="IPR023299">
    <property type="entry name" value="ATPase_P-typ_cyto_dom_N"/>
</dbReference>
<evidence type="ECO:0000313" key="22">
    <source>
        <dbReference type="Proteomes" id="UP001149090"/>
    </source>
</evidence>
<evidence type="ECO:0000256" key="8">
    <source>
        <dbReference type="ARBA" id="ARBA00022842"/>
    </source>
</evidence>
<dbReference type="SFLD" id="SFLDG00002">
    <property type="entry name" value="C1.7:_P-type_atpase_like"/>
    <property type="match status" value="1"/>
</dbReference>
<feature type="binding site" evidence="14">
    <location>
        <position position="851"/>
    </location>
    <ligand>
        <name>ATP</name>
        <dbReference type="ChEBI" id="CHEBI:30616"/>
    </ligand>
</feature>
<dbReference type="InterPro" id="IPR018303">
    <property type="entry name" value="ATPase_P-typ_P_site"/>
</dbReference>
<evidence type="ECO:0000259" key="20">
    <source>
        <dbReference type="Pfam" id="PF16212"/>
    </source>
</evidence>
<dbReference type="FunFam" id="3.40.50.1000:FF:000084">
    <property type="entry name" value="Phospholipid-transporting ATPase"/>
    <property type="match status" value="1"/>
</dbReference>
<dbReference type="GO" id="GO:0016887">
    <property type="term" value="F:ATP hydrolysis activity"/>
    <property type="evidence" value="ECO:0007669"/>
    <property type="project" value="InterPro"/>
</dbReference>
<feature type="binding site" evidence="14">
    <location>
        <position position="392"/>
    </location>
    <ligand>
        <name>ATP</name>
        <dbReference type="ChEBI" id="CHEBI:30616"/>
    </ligand>
</feature>
<dbReference type="InterPro" id="IPR001757">
    <property type="entry name" value="P_typ_ATPase"/>
</dbReference>
<dbReference type="PANTHER" id="PTHR24092">
    <property type="entry name" value="PROBABLE PHOSPHOLIPID-TRANSPORTING ATPASE"/>
    <property type="match status" value="1"/>
</dbReference>
<dbReference type="InterPro" id="IPR044492">
    <property type="entry name" value="P_typ_ATPase_HD_dom"/>
</dbReference>
<evidence type="ECO:0000256" key="1">
    <source>
        <dbReference type="ARBA" id="ARBA00004141"/>
    </source>
</evidence>
<evidence type="ECO:0000259" key="18">
    <source>
        <dbReference type="Pfam" id="PF00122"/>
    </source>
</evidence>
<comment type="cofactor">
    <cofactor evidence="15">
        <name>Mg(2+)</name>
        <dbReference type="ChEBI" id="CHEBI:18420"/>
    </cofactor>
</comment>
<dbReference type="InterPro" id="IPR059000">
    <property type="entry name" value="ATPase_P-type_domA"/>
</dbReference>
<feature type="binding site" evidence="15">
    <location>
        <position position="390"/>
    </location>
    <ligand>
        <name>Mg(2+)</name>
        <dbReference type="ChEBI" id="CHEBI:18420"/>
    </ligand>
</feature>
<keyword evidence="8 15" id="KW-0460">Magnesium</keyword>
<dbReference type="Pfam" id="PF00122">
    <property type="entry name" value="E1-E2_ATPase"/>
    <property type="match status" value="1"/>
</dbReference>
<dbReference type="EC" id="7.6.2.1" evidence="16"/>
<feature type="transmembrane region" description="Helical" evidence="16">
    <location>
        <begin position="319"/>
        <end position="340"/>
    </location>
</feature>
<dbReference type="Gene3D" id="1.20.5.340">
    <property type="match status" value="1"/>
</dbReference>
<feature type="binding site" evidence="14">
    <location>
        <position position="622"/>
    </location>
    <ligand>
        <name>ATP</name>
        <dbReference type="ChEBI" id="CHEBI:30616"/>
    </ligand>
</feature>
<sequence>MNCCKTKSRNSKTRIIYINDIEKNRDFIKNKVHNSKYTLINFLPKNLFEQFSRFMNQYFLFVACLQLWKEITPVNPMTTWIPLIVIFLIAAIKEGIDDYFRHRADKIANERIYHVIRNGNPINIHSQEISVGDVVYLQENDEIPCDLVLLSSSEMNGDCYIQTANIDGETDLKQRTSPVQTRNLTNDSEIGDLSGIVECSIPNQEIYKFDSRIKFSEQSQEFISLSHEQLLLQTTILKNTDFVYGLAVYTGNQTKFGMNKTKTPTKWTKLDKKINRTTMFIFGLQFILVVIFGVIGSLWKKNHGKKYSYLAYPDSEPFYQVFIIPLRFFLLMSYMIPISLKVTLDICKYFYALFINWDLSLWDSERNIPANAANTAISEDLGQIEYIFSDKTGTLTENIMMLKQCSINGFVYGKATLEDDPKIQRFIKNNDQYINRGKNYEISIYSSTTSDLNDLDNNLNDLDNDLNDLDNDLNDLDNDLNDLDNNLNDLDNNFNDLDNNFNQNIIQNVDSINSSKIDQDPFLFFQFFRILALCNTVIPHENSDNNLITYRSNSPDEYALVTSANSLGFSLKFRDSDNIELNIQGKPENYEIIQLLRFTSERKRMSILLRNRNTNKIYLFTKGADEVILPRLLEGQKLETSLAHLDSFAQSGLRTLCCAYRELSNMELRSFLQSYKQANVQIESRDESLNEVYEMIEKKLIFCGITAIEDKLQQEVPSTIKTFRNIGIKIWMLTGDKYKTALQIATSCNLISSDHNLVKIEGKTNSEIEESIIQGIKINQRELTHKQFDVIIEGNILDIVLEFFSQSFLELTLKASSVICCRTTPHQKALVVKLVKSTGVMTLAIGDGGNDVSMINEAHVGVGIVGREGLQASRAADYSISQFKFLKRLLLIHGRLSNYRTSLIAQYSFYKNILFCFIQILFSFWSGFSGSSFFSSYSVTGYNAIFTAFPVFVFILEQDVTSDSVYLNSYLYHDSQSGRFYNKRTVFWWIIRALYQAFVIMLFSVFVYQKYANPHDLSGADQLTASISAYTLLIIVQTLTICFESKFFTFYHSLIISIILIVYYLLTTIVNLFPNNQLYNIFFRMFQDPVHWLFLFLGSFIALAPVIFIKYWLFQYSPTRSDFVRFTEISKKKHGQPVNLADRQQIETFDLDYSFKIAPSYSSADFADFGFCSPCFDCFDCRKDYHSLVPSDSLSNLASIQPRNRSEKKNKFCYKKSKNKIDEKITLPILQTDSVESLSFSDFENK</sequence>
<dbReference type="SFLD" id="SFLDF00027">
    <property type="entry name" value="p-type_atpase"/>
    <property type="match status" value="1"/>
</dbReference>
<keyword evidence="5 15" id="KW-0479">Metal-binding</keyword>
<dbReference type="GO" id="GO:0000287">
    <property type="term" value="F:magnesium ion binding"/>
    <property type="evidence" value="ECO:0007669"/>
    <property type="project" value="UniProtKB-UniRule"/>
</dbReference>